<evidence type="ECO:0000256" key="1">
    <source>
        <dbReference type="ARBA" id="ARBA00001043"/>
    </source>
</evidence>
<evidence type="ECO:0000256" key="5">
    <source>
        <dbReference type="ARBA" id="ARBA00022631"/>
    </source>
</evidence>
<feature type="domain" description="Transthyretin/hydroxyisourate hydrolase" evidence="8">
    <location>
        <begin position="4"/>
        <end position="116"/>
    </location>
</feature>
<dbReference type="Proteomes" id="UP001500547">
    <property type="component" value="Unassembled WGS sequence"/>
</dbReference>
<dbReference type="EC" id="3.5.2.17" evidence="7"/>
<name>A0ABP9Q9Z9_9RHOO</name>
<keyword evidence="6 7" id="KW-0378">Hydrolase</keyword>
<reference evidence="10" key="1">
    <citation type="journal article" date="2019" name="Int. J. Syst. Evol. Microbiol.">
        <title>The Global Catalogue of Microorganisms (GCM) 10K type strain sequencing project: providing services to taxonomists for standard genome sequencing and annotation.</title>
        <authorList>
            <consortium name="The Broad Institute Genomics Platform"/>
            <consortium name="The Broad Institute Genome Sequencing Center for Infectious Disease"/>
            <person name="Wu L."/>
            <person name="Ma J."/>
        </authorList>
    </citation>
    <scope>NUCLEOTIDE SEQUENCE [LARGE SCALE GENOMIC DNA]</scope>
    <source>
        <strain evidence="10">JCM 18715</strain>
    </source>
</reference>
<dbReference type="InterPro" id="IPR036817">
    <property type="entry name" value="Transthyretin/HIU_hydrolase_sf"/>
</dbReference>
<evidence type="ECO:0000256" key="6">
    <source>
        <dbReference type="ARBA" id="ARBA00022801"/>
    </source>
</evidence>
<evidence type="ECO:0000259" key="8">
    <source>
        <dbReference type="Pfam" id="PF00576"/>
    </source>
</evidence>
<dbReference type="PANTHER" id="PTHR10395">
    <property type="entry name" value="URICASE AND TRANSTHYRETIN-RELATED"/>
    <property type="match status" value="1"/>
</dbReference>
<evidence type="ECO:0000256" key="2">
    <source>
        <dbReference type="ARBA" id="ARBA00002704"/>
    </source>
</evidence>
<comment type="caution">
    <text evidence="9">The sequence shown here is derived from an EMBL/GenBank/DDBJ whole genome shotgun (WGS) entry which is preliminary data.</text>
</comment>
<comment type="subunit">
    <text evidence="4 7">Homotetramer.</text>
</comment>
<evidence type="ECO:0000313" key="9">
    <source>
        <dbReference type="EMBL" id="GAA5158362.1"/>
    </source>
</evidence>
<dbReference type="EMBL" id="BAABLD010000002">
    <property type="protein sequence ID" value="GAA5158362.1"/>
    <property type="molecule type" value="Genomic_DNA"/>
</dbReference>
<proteinExistence type="inferred from homology"/>
<evidence type="ECO:0000256" key="7">
    <source>
        <dbReference type="RuleBase" id="RU361270"/>
    </source>
</evidence>
<keyword evidence="5 7" id="KW-0659">Purine metabolism</keyword>
<dbReference type="Pfam" id="PF00576">
    <property type="entry name" value="Transthyretin"/>
    <property type="match status" value="1"/>
</dbReference>
<dbReference type="PANTHER" id="PTHR10395:SF7">
    <property type="entry name" value="5-HYDROXYISOURATE HYDROLASE"/>
    <property type="match status" value="1"/>
</dbReference>
<comment type="catalytic activity">
    <reaction evidence="1 7">
        <text>5-hydroxyisourate + H2O = 5-hydroxy-2-oxo-4-ureido-2,5-dihydro-1H-imidazole-5-carboxylate + H(+)</text>
        <dbReference type="Rhea" id="RHEA:23736"/>
        <dbReference type="ChEBI" id="CHEBI:15377"/>
        <dbReference type="ChEBI" id="CHEBI:15378"/>
        <dbReference type="ChEBI" id="CHEBI:18072"/>
        <dbReference type="ChEBI" id="CHEBI:58639"/>
        <dbReference type="EC" id="3.5.2.17"/>
    </reaction>
</comment>
<dbReference type="RefSeq" id="WP_345531034.1">
    <property type="nucleotide sequence ID" value="NZ_BAABLD010000002.1"/>
</dbReference>
<keyword evidence="10" id="KW-1185">Reference proteome</keyword>
<sequence length="117" mass="13134">MARLSMHMLDTVSGEGAGKIRVDFSKLEGGSYKLIRTITTNEVGRTAEPLFTGDTIPTGSYQFEVYVAEYYATKGIKLESGPFFDKLPVRFTVFDATQNYHVPVLFSPWGYTTYRGQ</sequence>
<organism evidence="9 10">
    <name type="scientific">Viridibacterium curvum</name>
    <dbReference type="NCBI Taxonomy" id="1101404"/>
    <lineage>
        <taxon>Bacteria</taxon>
        <taxon>Pseudomonadati</taxon>
        <taxon>Pseudomonadota</taxon>
        <taxon>Betaproteobacteria</taxon>
        <taxon>Rhodocyclales</taxon>
        <taxon>Rhodocyclaceae</taxon>
        <taxon>Viridibacterium</taxon>
    </lineage>
</organism>
<evidence type="ECO:0000313" key="10">
    <source>
        <dbReference type="Proteomes" id="UP001500547"/>
    </source>
</evidence>
<dbReference type="SUPFAM" id="SSF49472">
    <property type="entry name" value="Transthyretin (synonym: prealbumin)"/>
    <property type="match status" value="1"/>
</dbReference>
<dbReference type="GO" id="GO:0016787">
    <property type="term" value="F:hydrolase activity"/>
    <property type="evidence" value="ECO:0007669"/>
    <property type="project" value="UniProtKB-KW"/>
</dbReference>
<comment type="function">
    <text evidence="2">Catalyzes the hydrolysis of 5-hydroxyisourate (HIU) to 2-oxo-4-hydroxy-4-carboxy-5-ureidoimidazoline (OHCU).</text>
</comment>
<dbReference type="InterPro" id="IPR014306">
    <property type="entry name" value="Hydroxyisourate_hydrolase"/>
</dbReference>
<accession>A0ABP9Q9Z9</accession>
<evidence type="ECO:0000256" key="4">
    <source>
        <dbReference type="ARBA" id="ARBA00011881"/>
    </source>
</evidence>
<gene>
    <name evidence="9" type="primary">uraH_1</name>
    <name evidence="9" type="ORF">GCM10025770_02760</name>
</gene>
<comment type="similarity">
    <text evidence="3 7">Belongs to the transthyretin family. 5-hydroxyisourate hydrolase subfamily.</text>
</comment>
<dbReference type="Gene3D" id="2.60.40.180">
    <property type="entry name" value="Transthyretin/hydroxyisourate hydrolase domain"/>
    <property type="match status" value="1"/>
</dbReference>
<dbReference type="NCBIfam" id="TIGR02962">
    <property type="entry name" value="hdxy_isourate"/>
    <property type="match status" value="1"/>
</dbReference>
<protein>
    <recommendedName>
        <fullName evidence="7">5-hydroxyisourate hydrolase</fullName>
        <shortName evidence="7">HIU hydrolase</shortName>
        <shortName evidence="7">HIUHase</shortName>
        <ecNumber evidence="7">3.5.2.17</ecNumber>
    </recommendedName>
</protein>
<dbReference type="InterPro" id="IPR023416">
    <property type="entry name" value="Transthyretin/HIU_hydrolase_d"/>
</dbReference>
<evidence type="ECO:0000256" key="3">
    <source>
        <dbReference type="ARBA" id="ARBA00009850"/>
    </source>
</evidence>